<reference evidence="1" key="3">
    <citation type="submission" date="2023-05" db="EMBL/GenBank/DDBJ databases">
        <authorList>
            <person name="Smith C.H."/>
        </authorList>
    </citation>
    <scope>NUCLEOTIDE SEQUENCE</scope>
    <source>
        <strain evidence="1">CHS0354</strain>
        <tissue evidence="1">Mantle</tissue>
    </source>
</reference>
<reference evidence="1" key="2">
    <citation type="journal article" date="2021" name="Genome Biol. Evol.">
        <title>Developing a high-quality reference genome for a parasitic bivalve with doubly uniparental inheritance (Bivalvia: Unionida).</title>
        <authorList>
            <person name="Smith C.H."/>
        </authorList>
    </citation>
    <scope>NUCLEOTIDE SEQUENCE</scope>
    <source>
        <strain evidence="1">CHS0354</strain>
        <tissue evidence="1">Mantle</tissue>
    </source>
</reference>
<evidence type="ECO:0000313" key="1">
    <source>
        <dbReference type="EMBL" id="KAK3597822.1"/>
    </source>
</evidence>
<protein>
    <submittedName>
        <fullName evidence="1">Uncharacterized protein</fullName>
    </submittedName>
</protein>
<proteinExistence type="predicted"/>
<accession>A0AAE0STN3</accession>
<comment type="caution">
    <text evidence="1">The sequence shown here is derived from an EMBL/GenBank/DDBJ whole genome shotgun (WGS) entry which is preliminary data.</text>
</comment>
<keyword evidence="2" id="KW-1185">Reference proteome</keyword>
<name>A0AAE0STN3_9BIVA</name>
<reference evidence="1" key="1">
    <citation type="journal article" date="2021" name="Genome Biol. Evol.">
        <title>A High-Quality Reference Genome for a Parasitic Bivalve with Doubly Uniparental Inheritance (Bivalvia: Unionida).</title>
        <authorList>
            <person name="Smith C.H."/>
        </authorList>
    </citation>
    <scope>NUCLEOTIDE SEQUENCE</scope>
    <source>
        <strain evidence="1">CHS0354</strain>
    </source>
</reference>
<dbReference type="EMBL" id="JAEAOA010001763">
    <property type="protein sequence ID" value="KAK3597822.1"/>
    <property type="molecule type" value="Genomic_DNA"/>
</dbReference>
<sequence length="97" mass="11205">MAERWIDTPPIIFRNRRNSDTALGTTLQRSTPTFDVQRTSSPTFNVQRTSVPTFNVQKIRLRIQQSHPKILEDVTKLVIELESILCADKQQDHRTTA</sequence>
<organism evidence="1 2">
    <name type="scientific">Potamilus streckersoni</name>
    <dbReference type="NCBI Taxonomy" id="2493646"/>
    <lineage>
        <taxon>Eukaryota</taxon>
        <taxon>Metazoa</taxon>
        <taxon>Spiralia</taxon>
        <taxon>Lophotrochozoa</taxon>
        <taxon>Mollusca</taxon>
        <taxon>Bivalvia</taxon>
        <taxon>Autobranchia</taxon>
        <taxon>Heteroconchia</taxon>
        <taxon>Palaeoheterodonta</taxon>
        <taxon>Unionida</taxon>
        <taxon>Unionoidea</taxon>
        <taxon>Unionidae</taxon>
        <taxon>Ambleminae</taxon>
        <taxon>Lampsilini</taxon>
        <taxon>Potamilus</taxon>
    </lineage>
</organism>
<gene>
    <name evidence="1" type="ORF">CHS0354_029386</name>
</gene>
<evidence type="ECO:0000313" key="2">
    <source>
        <dbReference type="Proteomes" id="UP001195483"/>
    </source>
</evidence>
<dbReference type="Proteomes" id="UP001195483">
    <property type="component" value="Unassembled WGS sequence"/>
</dbReference>
<dbReference type="AlphaFoldDB" id="A0AAE0STN3"/>